<protein>
    <submittedName>
        <fullName evidence="1">Uncharacterized protein</fullName>
    </submittedName>
</protein>
<proteinExistence type="predicted"/>
<dbReference type="AlphaFoldDB" id="K2QGJ9"/>
<comment type="caution">
    <text evidence="1">The sequence shown here is derived from an EMBL/GenBank/DDBJ whole genome shotgun (WGS) entry which is preliminary data.</text>
</comment>
<name>K2QGJ9_MACPH</name>
<dbReference type="EMBL" id="AHHD01001113">
    <property type="protein sequence ID" value="EKG08896.1"/>
    <property type="molecule type" value="Genomic_DNA"/>
</dbReference>
<feature type="non-terminal residue" evidence="1">
    <location>
        <position position="111"/>
    </location>
</feature>
<reference evidence="1 2" key="1">
    <citation type="journal article" date="2012" name="BMC Genomics">
        <title>Tools to kill: Genome of one of the most destructive plant pathogenic fungi Macrophomina phaseolina.</title>
        <authorList>
            <person name="Islam M.S."/>
            <person name="Haque M.S."/>
            <person name="Islam M.M."/>
            <person name="Emdad E.M."/>
            <person name="Halim A."/>
            <person name="Hossen Q.M.M."/>
            <person name="Hossain M.Z."/>
            <person name="Ahmed B."/>
            <person name="Rahim S."/>
            <person name="Rahman M.S."/>
            <person name="Alam M.M."/>
            <person name="Hou S."/>
            <person name="Wan X."/>
            <person name="Saito J.A."/>
            <person name="Alam M."/>
        </authorList>
    </citation>
    <scope>NUCLEOTIDE SEQUENCE [LARGE SCALE GENOMIC DNA]</scope>
    <source>
        <strain evidence="1 2">MS6</strain>
    </source>
</reference>
<evidence type="ECO:0000313" key="2">
    <source>
        <dbReference type="Proteomes" id="UP000007129"/>
    </source>
</evidence>
<sequence>MAPLSTQSVAPSSPSLASTSCIASNISTPTDELTFDSEWSNKARAGEATPFEKSRFNYDSVDWGRLPGFSIPITQLTGKLSSGIWKVGVPTEDSKSSNRWWLCLRCHNAEG</sequence>
<accession>K2QGJ9</accession>
<dbReference type="VEuPathDB" id="FungiDB:MPH_14168"/>
<dbReference type="InParanoid" id="K2QGJ9"/>
<dbReference type="OrthoDB" id="10657219at2759"/>
<evidence type="ECO:0000313" key="1">
    <source>
        <dbReference type="EMBL" id="EKG08896.1"/>
    </source>
</evidence>
<organism evidence="1 2">
    <name type="scientific">Macrophomina phaseolina (strain MS6)</name>
    <name type="common">Charcoal rot fungus</name>
    <dbReference type="NCBI Taxonomy" id="1126212"/>
    <lineage>
        <taxon>Eukaryota</taxon>
        <taxon>Fungi</taxon>
        <taxon>Dikarya</taxon>
        <taxon>Ascomycota</taxon>
        <taxon>Pezizomycotina</taxon>
        <taxon>Dothideomycetes</taxon>
        <taxon>Dothideomycetes incertae sedis</taxon>
        <taxon>Botryosphaeriales</taxon>
        <taxon>Botryosphaeriaceae</taxon>
        <taxon>Macrophomina</taxon>
    </lineage>
</organism>
<dbReference type="HOGENOM" id="CLU_2164381_0_0_1"/>
<gene>
    <name evidence="1" type="ORF">MPH_14168</name>
</gene>
<dbReference type="Proteomes" id="UP000007129">
    <property type="component" value="Unassembled WGS sequence"/>
</dbReference>